<accession>A0A940DJ91</accession>
<dbReference type="GO" id="GO:0008933">
    <property type="term" value="F:peptidoglycan lytic transglycosylase activity"/>
    <property type="evidence" value="ECO:0007669"/>
    <property type="project" value="InterPro"/>
</dbReference>
<evidence type="ECO:0000313" key="7">
    <source>
        <dbReference type="EMBL" id="MBO8439623.1"/>
    </source>
</evidence>
<dbReference type="PROSITE" id="PS00922">
    <property type="entry name" value="TRANSGLYCOSYLASE"/>
    <property type="match status" value="1"/>
</dbReference>
<dbReference type="InterPro" id="IPR008258">
    <property type="entry name" value="Transglycosylase_SLT_dom_1"/>
</dbReference>
<dbReference type="SUPFAM" id="SSF53850">
    <property type="entry name" value="Periplasmic binding protein-like II"/>
    <property type="match status" value="1"/>
</dbReference>
<gene>
    <name evidence="7" type="ORF">IAC51_03125</name>
</gene>
<dbReference type="GO" id="GO:0000270">
    <property type="term" value="P:peptidoglycan metabolic process"/>
    <property type="evidence" value="ECO:0007669"/>
    <property type="project" value="InterPro"/>
</dbReference>
<feature type="domain" description="Solute-binding protein family 3/N-terminal" evidence="6">
    <location>
        <begin position="51"/>
        <end position="277"/>
    </location>
</feature>
<evidence type="ECO:0000259" key="6">
    <source>
        <dbReference type="SMART" id="SM00062"/>
    </source>
</evidence>
<feature type="chain" id="PRO_5037704634" evidence="5">
    <location>
        <begin position="24"/>
        <end position="466"/>
    </location>
</feature>
<dbReference type="EMBL" id="JADIMV010000054">
    <property type="protein sequence ID" value="MBO8439623.1"/>
    <property type="molecule type" value="Genomic_DNA"/>
</dbReference>
<dbReference type="CDD" id="cd01009">
    <property type="entry name" value="PBP2_YfhD_N"/>
    <property type="match status" value="1"/>
</dbReference>
<dbReference type="CDD" id="cd13403">
    <property type="entry name" value="MLTF-like"/>
    <property type="match status" value="1"/>
</dbReference>
<keyword evidence="3 5" id="KW-0732">Signal</keyword>
<comment type="subcellular location">
    <subcellularLocation>
        <location evidence="1">Cell outer membrane</location>
        <topology evidence="1">Peripheral membrane protein</topology>
    </subcellularLocation>
</comment>
<dbReference type="SMART" id="SM00062">
    <property type="entry name" value="PBPb"/>
    <property type="match status" value="1"/>
</dbReference>
<feature type="signal peptide" evidence="5">
    <location>
        <begin position="1"/>
        <end position="23"/>
    </location>
</feature>
<dbReference type="InterPro" id="IPR001638">
    <property type="entry name" value="Solute-binding_3/MltF_N"/>
</dbReference>
<evidence type="ECO:0000256" key="4">
    <source>
        <dbReference type="ARBA" id="ARBA00023237"/>
    </source>
</evidence>
<dbReference type="InterPro" id="IPR000189">
    <property type="entry name" value="Transglyc_AS"/>
</dbReference>
<keyword evidence="4" id="KW-0998">Cell outer membrane</keyword>
<dbReference type="InterPro" id="IPR023346">
    <property type="entry name" value="Lysozyme-like_dom_sf"/>
</dbReference>
<dbReference type="AlphaFoldDB" id="A0A940DJ91"/>
<evidence type="ECO:0000256" key="2">
    <source>
        <dbReference type="ARBA" id="ARBA00007734"/>
    </source>
</evidence>
<proteinExistence type="inferred from homology"/>
<dbReference type="PANTHER" id="PTHR35936">
    <property type="entry name" value="MEMBRANE-BOUND LYTIC MUREIN TRANSGLYCOSYLASE F"/>
    <property type="match status" value="1"/>
</dbReference>
<dbReference type="Pfam" id="PF00497">
    <property type="entry name" value="SBP_bac_3"/>
    <property type="match status" value="1"/>
</dbReference>
<dbReference type="Gene3D" id="3.40.190.10">
    <property type="entry name" value="Periplasmic binding protein-like II"/>
    <property type="match status" value="2"/>
</dbReference>
<dbReference type="PROSITE" id="PS51257">
    <property type="entry name" value="PROKAR_LIPOPROTEIN"/>
    <property type="match status" value="1"/>
</dbReference>
<protein>
    <submittedName>
        <fullName evidence="7">Transglycosylase SLT domain-containing protein</fullName>
    </submittedName>
</protein>
<sequence length="466" mass="52699">MYRPRIVLMAAALALLTALCSCGAGGARAYTAEGDSTIYTNDLDSIRRRGILRVVTTEGAFSYYVDSKDRTQGYDYALASNFADYLDLEMELIVADDVPDMLDILERGEADIAAYRVAYLEKNRARFLFTEKGTYTTMVLVQRRGFYRVGDATELIGKTVLVPPESKYAIRMRNLNDEVGGGIDIKVVPDTVTVDDLMYMVSRGEADYCVADDDIAALNNTRLQNLDAGMKVSLPQKKGWAVRRDAPKLLDAVNAWQAEMADTKLVRRLRDVYISHNTYYDRYKADIPKGAVSPYDDIFKRCAKEIGWDWRMLAALAWNESHFNPYAESLVGAKGIMQMMPRTAAKYGLDSVSIHDPERSIEAGVQYIKRLNMIFARVEDSEERIKFILAGYNAGPGHVLDAMALAEKYGENPYVWDGAVSKYLLLKNKPEYYKDPVCHSGFFRGKHTVRYVTDVYRTYEKYLGMK</sequence>
<organism evidence="7 8">
    <name type="scientific">Candidatus Aphodosoma intestinipullorum</name>
    <dbReference type="NCBI Taxonomy" id="2840674"/>
    <lineage>
        <taxon>Bacteria</taxon>
        <taxon>Pseudomonadati</taxon>
        <taxon>Bacteroidota</taxon>
        <taxon>Bacteroidia</taxon>
        <taxon>Bacteroidales</taxon>
        <taxon>Candidatus Aphodosoma</taxon>
    </lineage>
</organism>
<dbReference type="Pfam" id="PF01464">
    <property type="entry name" value="SLT"/>
    <property type="match status" value="1"/>
</dbReference>
<reference evidence="7" key="2">
    <citation type="journal article" date="2021" name="PeerJ">
        <title>Extensive microbial diversity within the chicken gut microbiome revealed by metagenomics and culture.</title>
        <authorList>
            <person name="Gilroy R."/>
            <person name="Ravi A."/>
            <person name="Getino M."/>
            <person name="Pursley I."/>
            <person name="Horton D.L."/>
            <person name="Alikhan N.F."/>
            <person name="Baker D."/>
            <person name="Gharbi K."/>
            <person name="Hall N."/>
            <person name="Watson M."/>
            <person name="Adriaenssens E.M."/>
            <person name="Foster-Nyarko E."/>
            <person name="Jarju S."/>
            <person name="Secka A."/>
            <person name="Antonio M."/>
            <person name="Oren A."/>
            <person name="Chaudhuri R.R."/>
            <person name="La Ragione R."/>
            <person name="Hildebrand F."/>
            <person name="Pallen M.J."/>
        </authorList>
    </citation>
    <scope>NUCLEOTIDE SEQUENCE</scope>
    <source>
        <strain evidence="7">3924</strain>
    </source>
</reference>
<dbReference type="Proteomes" id="UP000712007">
    <property type="component" value="Unassembled WGS sequence"/>
</dbReference>
<evidence type="ECO:0000313" key="8">
    <source>
        <dbReference type="Proteomes" id="UP000712007"/>
    </source>
</evidence>
<dbReference type="SUPFAM" id="SSF53955">
    <property type="entry name" value="Lysozyme-like"/>
    <property type="match status" value="1"/>
</dbReference>
<comment type="caution">
    <text evidence="7">The sequence shown here is derived from an EMBL/GenBank/DDBJ whole genome shotgun (WGS) entry which is preliminary data.</text>
</comment>
<dbReference type="GO" id="GO:0009279">
    <property type="term" value="C:cell outer membrane"/>
    <property type="evidence" value="ECO:0007669"/>
    <property type="project" value="UniProtKB-SubCell"/>
</dbReference>
<evidence type="ECO:0000256" key="3">
    <source>
        <dbReference type="ARBA" id="ARBA00022729"/>
    </source>
</evidence>
<name>A0A940DJ91_9BACT</name>
<evidence type="ECO:0000256" key="1">
    <source>
        <dbReference type="ARBA" id="ARBA00004339"/>
    </source>
</evidence>
<reference evidence="7" key="1">
    <citation type="submission" date="2020-10" db="EMBL/GenBank/DDBJ databases">
        <authorList>
            <person name="Gilroy R."/>
        </authorList>
    </citation>
    <scope>NUCLEOTIDE SEQUENCE</scope>
    <source>
        <strain evidence="7">3924</strain>
    </source>
</reference>
<dbReference type="PANTHER" id="PTHR35936:SF32">
    <property type="entry name" value="MEMBRANE-BOUND LYTIC MUREIN TRANSGLYCOSYLASE F"/>
    <property type="match status" value="1"/>
</dbReference>
<dbReference type="Gene3D" id="1.10.530.10">
    <property type="match status" value="1"/>
</dbReference>
<keyword evidence="4" id="KW-0472">Membrane</keyword>
<comment type="similarity">
    <text evidence="2">Belongs to the transglycosylase Slt family.</text>
</comment>
<evidence type="ECO:0000256" key="5">
    <source>
        <dbReference type="SAM" id="SignalP"/>
    </source>
</evidence>